<keyword evidence="2" id="KW-1185">Reference proteome</keyword>
<dbReference type="PANTHER" id="PTHR46701:SF7">
    <property type="entry name" value="GLYCOSYLTRANSFERASE-LIKE KOBITO 1"/>
    <property type="match status" value="1"/>
</dbReference>
<name>A0A9W7W3L1_9PEZI</name>
<dbReference type="EMBL" id="RIBY02001301">
    <property type="protein sequence ID" value="KAH9830225.1"/>
    <property type="molecule type" value="Genomic_DNA"/>
</dbReference>
<sequence length="305" mass="34775">MPPGAQEVLGHTAVSLDPPRPSIAIVTTALHPGNSFQRWLDHHLNRCSINKIVVYMDDPLEQPIFETLIGNRNVELLAGTRIARDMTPESRIMVRQEVHVTDAINRLLHEGYEWLLHIDTDELLYEAGGASSWRRLRNIGLVHFTNHEAVPLDHDTDDSFNSTLFRTNSRSNKDFLAYGNGKSAVRLSHGVKPAGPHSFEGYRGDVLDMPANDAAILHYPSPTFPKWVAKYKHYGDFSGYWFDDRYSPIRLQFMLQSRDLVQQALRSGDWDEARSFFLHHCFLEPTARMQALEEGKILELNPFAT</sequence>
<reference evidence="1 2" key="1">
    <citation type="journal article" date="2018" name="IMA Fungus">
        <title>IMA Genome-F 10: Nine draft genome sequences of Claviceps purpurea s.lat., including C. arundinis, C. humidiphila, and C. cf. spartinae, pseudomolecules for the pitch canker pathogen Fusarium circinatum, draft genome of Davidsoniella eucalypti, Grosmannia galeiformis, Quambalaria eucalypti, and Teratosphaeria destructans.</title>
        <authorList>
            <person name="Wingfield B.D."/>
            <person name="Liu M."/>
            <person name="Nguyen H.D."/>
            <person name="Lane F.A."/>
            <person name="Morgan S.W."/>
            <person name="De Vos L."/>
            <person name="Wilken P.M."/>
            <person name="Duong T.A."/>
            <person name="Aylward J."/>
            <person name="Coetzee M.P."/>
            <person name="Dadej K."/>
            <person name="De Beer Z.W."/>
            <person name="Findlay W."/>
            <person name="Havenga M."/>
            <person name="Kolarik M."/>
            <person name="Menzies J.G."/>
            <person name="Naidoo K."/>
            <person name="Pochopski O."/>
            <person name="Shoukouhi P."/>
            <person name="Santana Q.C."/>
            <person name="Seifert K.A."/>
            <person name="Soal N."/>
            <person name="Steenkamp E.T."/>
            <person name="Tatham C.T."/>
            <person name="van der Nest M.A."/>
            <person name="Wingfield M.J."/>
        </authorList>
    </citation>
    <scope>NUCLEOTIDE SEQUENCE [LARGE SCALE GENOMIC DNA]</scope>
    <source>
        <strain evidence="1">CMW44962</strain>
    </source>
</reference>
<reference evidence="1 2" key="2">
    <citation type="journal article" date="2021" name="Curr. Genet.">
        <title>Genetic response to nitrogen starvation in the aggressive Eucalyptus foliar pathogen Teratosphaeria destructans.</title>
        <authorList>
            <person name="Havenga M."/>
            <person name="Wingfield B.D."/>
            <person name="Wingfield M.J."/>
            <person name="Dreyer L.L."/>
            <person name="Roets F."/>
            <person name="Aylward J."/>
        </authorList>
    </citation>
    <scope>NUCLEOTIDE SEQUENCE [LARGE SCALE GENOMIC DNA]</scope>
    <source>
        <strain evidence="1">CMW44962</strain>
    </source>
</reference>
<evidence type="ECO:0000313" key="1">
    <source>
        <dbReference type="EMBL" id="KAH9830225.1"/>
    </source>
</evidence>
<dbReference type="PANTHER" id="PTHR46701">
    <property type="entry name" value="GLYCOSYLTRANSFERASE-LIKE KOBITO 1"/>
    <property type="match status" value="1"/>
</dbReference>
<protein>
    <submittedName>
        <fullName evidence="1">Glycosyltransferase family 2 protein</fullName>
    </submittedName>
</protein>
<dbReference type="InterPro" id="IPR044224">
    <property type="entry name" value="KOBITO1-like"/>
</dbReference>
<dbReference type="AlphaFoldDB" id="A0A9W7W3L1"/>
<organism evidence="1 2">
    <name type="scientific">Teratosphaeria destructans</name>
    <dbReference type="NCBI Taxonomy" id="418781"/>
    <lineage>
        <taxon>Eukaryota</taxon>
        <taxon>Fungi</taxon>
        <taxon>Dikarya</taxon>
        <taxon>Ascomycota</taxon>
        <taxon>Pezizomycotina</taxon>
        <taxon>Dothideomycetes</taxon>
        <taxon>Dothideomycetidae</taxon>
        <taxon>Mycosphaerellales</taxon>
        <taxon>Teratosphaeriaceae</taxon>
        <taxon>Teratosphaeria</taxon>
    </lineage>
</organism>
<accession>A0A9W7W3L1</accession>
<evidence type="ECO:0000313" key="2">
    <source>
        <dbReference type="Proteomes" id="UP001138500"/>
    </source>
</evidence>
<gene>
    <name evidence="1" type="ORF">Tdes44962_MAKER09076</name>
</gene>
<proteinExistence type="predicted"/>
<dbReference type="GO" id="GO:0030244">
    <property type="term" value="P:cellulose biosynthetic process"/>
    <property type="evidence" value="ECO:0007669"/>
    <property type="project" value="InterPro"/>
</dbReference>
<dbReference type="OrthoDB" id="433309at2759"/>
<dbReference type="Proteomes" id="UP001138500">
    <property type="component" value="Unassembled WGS sequence"/>
</dbReference>
<comment type="caution">
    <text evidence="1">The sequence shown here is derived from an EMBL/GenBank/DDBJ whole genome shotgun (WGS) entry which is preliminary data.</text>
</comment>